<feature type="domain" description="TFIIB-type" evidence="1">
    <location>
        <begin position="1"/>
        <end position="31"/>
    </location>
</feature>
<dbReference type="RefSeq" id="YP_008318897.1">
    <property type="nucleotide sequence ID" value="NC_021858.1"/>
</dbReference>
<dbReference type="Gene3D" id="2.20.25.10">
    <property type="match status" value="1"/>
</dbReference>
<dbReference type="PROSITE" id="PS51134">
    <property type="entry name" value="ZF_TFIIB"/>
    <property type="match status" value="1"/>
</dbReference>
<gene>
    <name evidence="2" type="ORF">pdul_cds_260</name>
</gene>
<dbReference type="SUPFAM" id="SSF57783">
    <property type="entry name" value="Zinc beta-ribbon"/>
    <property type="match status" value="1"/>
</dbReference>
<sequence length="116" mass="11824">MAGCNGCGSTQIVDDAITGDVVCTACGWVVDGERVYCAGPRPSSRRCASRSQPGGRGVVRADSLLARAARAVAADFDIDPTLLLLESARAGVPDSTRGAVDVALCRAVARLCGSDV</sequence>
<dbReference type="Proteomes" id="UP000201566">
    <property type="component" value="Segment"/>
</dbReference>
<evidence type="ECO:0000259" key="1">
    <source>
        <dbReference type="PROSITE" id="PS51134"/>
    </source>
</evidence>
<dbReference type="InterPro" id="IPR013137">
    <property type="entry name" value="Znf_TFIIB"/>
</dbReference>
<proteinExistence type="predicted"/>
<evidence type="ECO:0000313" key="2">
    <source>
        <dbReference type="EMBL" id="AGO82228.1"/>
    </source>
</evidence>
<dbReference type="KEGG" id="vg:16511777"/>
<dbReference type="GeneID" id="16511777"/>
<dbReference type="EMBL" id="KC977570">
    <property type="protein sequence ID" value="AGO82228.1"/>
    <property type="molecule type" value="Genomic_DNA"/>
</dbReference>
<organism evidence="2 3">
    <name type="scientific">Pandoravirus dulcis</name>
    <dbReference type="NCBI Taxonomy" id="1349409"/>
    <lineage>
        <taxon>Viruses</taxon>
        <taxon>Pandoravirus</taxon>
    </lineage>
</organism>
<protein>
    <submittedName>
        <fullName evidence="2">TF Zn Ribbon incomplete domain containing protein</fullName>
    </submittedName>
</protein>
<accession>S4VPJ7</accession>
<name>S4VPJ7_9VIRU</name>
<reference evidence="2 3" key="1">
    <citation type="journal article" date="2013" name="Science">
        <title>Pandoraviruses: amoeba viruses with genomes up to 2.5 Mb reaching that of parasitic eukaryotes.</title>
        <authorList>
            <person name="Philippe N."/>
            <person name="Legendre M."/>
            <person name="Doutre G."/>
            <person name="Coute Y."/>
            <person name="Poirot O."/>
            <person name="Lescot M."/>
            <person name="Arslan D."/>
            <person name="Seltzer V."/>
            <person name="Bertaux L."/>
            <person name="Bruley C."/>
            <person name="Garin J."/>
            <person name="Claverie J.M."/>
            <person name="Abergel C."/>
        </authorList>
    </citation>
    <scope>NUCLEOTIDE SEQUENCE [LARGE SCALE GENOMIC DNA]</scope>
    <source>
        <strain evidence="2">Melbourne</strain>
    </source>
</reference>
<evidence type="ECO:0000313" key="3">
    <source>
        <dbReference type="Proteomes" id="UP000201566"/>
    </source>
</evidence>